<evidence type="ECO:0000313" key="2">
    <source>
        <dbReference type="Proteomes" id="UP000019241"/>
    </source>
</evidence>
<protein>
    <submittedName>
        <fullName evidence="1">Uncharacterized protein</fullName>
    </submittedName>
</protein>
<accession>W7DND6</accession>
<sequence length="101" mass="11849">MRYQDILDEYPKSDPLMTNITTAEPNVIGVFIQNSKIYIKVNDERRIAVDTNDCGKLEYELENLSVGDVVLFEMKDGSKYTTFWEEKNNESKSLFSDRFFF</sequence>
<organism evidence="1 2">
    <name type="scientific">Listeria fleischmannii FSL S10-1203</name>
    <dbReference type="NCBI Taxonomy" id="1265822"/>
    <lineage>
        <taxon>Bacteria</taxon>
        <taxon>Bacillati</taxon>
        <taxon>Bacillota</taxon>
        <taxon>Bacilli</taxon>
        <taxon>Bacillales</taxon>
        <taxon>Listeriaceae</taxon>
        <taxon>Listeria</taxon>
    </lineage>
</organism>
<name>W7DND6_9LIST</name>
<comment type="caution">
    <text evidence="1">The sequence shown here is derived from an EMBL/GenBank/DDBJ whole genome shotgun (WGS) entry which is preliminary data.</text>
</comment>
<dbReference type="PATRIC" id="fig|1265822.4.peg.1802"/>
<gene>
    <name evidence="1" type="ORF">MCOL2_08866</name>
</gene>
<evidence type="ECO:0000313" key="1">
    <source>
        <dbReference type="EMBL" id="EUJ56625.1"/>
    </source>
</evidence>
<proteinExistence type="predicted"/>
<dbReference type="RefSeq" id="WP_036063474.1">
    <property type="nucleotide sequence ID" value="NZ_AODM01000030.1"/>
</dbReference>
<reference evidence="1 2" key="1">
    <citation type="submission" date="2012-12" db="EMBL/GenBank/DDBJ databases">
        <title>Novel taxa of Listeriaceae from agricultural environments in the United States.</title>
        <authorList>
            <person name="den Bakker H.C."/>
            <person name="Allred A."/>
            <person name="Warchocki S."/>
            <person name="Wright E.M."/>
            <person name="Burrell A."/>
            <person name="Nightingale K.K."/>
            <person name="Kephart D."/>
            <person name="Wiedmann M."/>
        </authorList>
    </citation>
    <scope>NUCLEOTIDE SEQUENCE [LARGE SCALE GENOMIC DNA]</scope>
    <source>
        <strain evidence="1 2">FSL S10-1203</strain>
    </source>
</reference>
<dbReference type="AlphaFoldDB" id="W7DND6"/>
<dbReference type="Proteomes" id="UP000019241">
    <property type="component" value="Unassembled WGS sequence"/>
</dbReference>
<dbReference type="EMBL" id="AODM01000030">
    <property type="protein sequence ID" value="EUJ56625.1"/>
    <property type="molecule type" value="Genomic_DNA"/>
</dbReference>